<evidence type="ECO:0000313" key="3">
    <source>
        <dbReference type="Proteomes" id="UP001590950"/>
    </source>
</evidence>
<name>A0ABR3ZU08_9LECA</name>
<feature type="signal peptide" evidence="1">
    <location>
        <begin position="1"/>
        <end position="16"/>
    </location>
</feature>
<proteinExistence type="predicted"/>
<dbReference type="Proteomes" id="UP001590950">
    <property type="component" value="Unassembled WGS sequence"/>
</dbReference>
<accession>A0ABR3ZU08</accession>
<comment type="caution">
    <text evidence="2">The sequence shown here is derived from an EMBL/GenBank/DDBJ whole genome shotgun (WGS) entry which is preliminary data.</text>
</comment>
<gene>
    <name evidence="2" type="ORF">N7G274_010169</name>
</gene>
<keyword evidence="1" id="KW-0732">Signal</keyword>
<dbReference type="EMBL" id="JBEFKJ010000045">
    <property type="protein sequence ID" value="KAL2037042.1"/>
    <property type="molecule type" value="Genomic_DNA"/>
</dbReference>
<organism evidence="2 3">
    <name type="scientific">Stereocaulon virgatum</name>
    <dbReference type="NCBI Taxonomy" id="373712"/>
    <lineage>
        <taxon>Eukaryota</taxon>
        <taxon>Fungi</taxon>
        <taxon>Dikarya</taxon>
        <taxon>Ascomycota</taxon>
        <taxon>Pezizomycotina</taxon>
        <taxon>Lecanoromycetes</taxon>
        <taxon>OSLEUM clade</taxon>
        <taxon>Lecanoromycetidae</taxon>
        <taxon>Lecanorales</taxon>
        <taxon>Lecanorineae</taxon>
        <taxon>Stereocaulaceae</taxon>
        <taxon>Stereocaulon</taxon>
    </lineage>
</organism>
<sequence length="305" mass="33414">MIVSILLVQALILATADDVLQLKPCQTTIHTQDSPTADSLFQLNQSSRPIETPLGIGFGIECSWQRYCFLSTAFDCQSAWRSISPSTVERAWVLRHRGAPEEAYALPFMMMGLSARCYFQLNLKPGKEMSYITLSELRDAAEALADTCASGQQIAQGGIARSPGGDNNLDLVMTEYQPRAQCNGPGTFPQDMQSSCGRILESMPVSRQQTIFGPQGDPAAEETTPSQIRTRNFECVIEITSGGKIDEVSWYQLWQESNAIFALCVRKGQSGYSQGLGERSRFHLSIFSGDKGLAGNSSLTARFIA</sequence>
<reference evidence="2 3" key="1">
    <citation type="submission" date="2024-09" db="EMBL/GenBank/DDBJ databases">
        <title>Rethinking Asexuality: The Enigmatic Case of Functional Sexual Genes in Lepraria (Stereocaulaceae).</title>
        <authorList>
            <person name="Doellman M."/>
            <person name="Sun Y."/>
            <person name="Barcenas-Pena A."/>
            <person name="Lumbsch H.T."/>
            <person name="Grewe F."/>
        </authorList>
    </citation>
    <scope>NUCLEOTIDE SEQUENCE [LARGE SCALE GENOMIC DNA]</scope>
    <source>
        <strain evidence="2 3">Mercado 3170</strain>
    </source>
</reference>
<keyword evidence="3" id="KW-1185">Reference proteome</keyword>
<protein>
    <submittedName>
        <fullName evidence="2">Uncharacterized protein</fullName>
    </submittedName>
</protein>
<evidence type="ECO:0000256" key="1">
    <source>
        <dbReference type="SAM" id="SignalP"/>
    </source>
</evidence>
<evidence type="ECO:0000313" key="2">
    <source>
        <dbReference type="EMBL" id="KAL2037042.1"/>
    </source>
</evidence>
<feature type="chain" id="PRO_5045597552" evidence="1">
    <location>
        <begin position="17"/>
        <end position="305"/>
    </location>
</feature>